<dbReference type="GO" id="GO:0071949">
    <property type="term" value="F:FAD binding"/>
    <property type="evidence" value="ECO:0007669"/>
    <property type="project" value="TreeGrafter"/>
</dbReference>
<evidence type="ECO:0000256" key="3">
    <source>
        <dbReference type="ARBA" id="ARBA00006743"/>
    </source>
</evidence>
<comment type="pathway">
    <text evidence="2 11">One-carbon metabolism; tetrahydrofolate interconversion.</text>
</comment>
<comment type="catalytic activity">
    <reaction evidence="9">
        <text>(6S)-5-methyl-5,6,7,8-tetrahydrofolate + NAD(+) = (6R)-5,10-methylene-5,6,7,8-tetrahydrofolate + NADH + H(+)</text>
        <dbReference type="Rhea" id="RHEA:19821"/>
        <dbReference type="ChEBI" id="CHEBI:15378"/>
        <dbReference type="ChEBI" id="CHEBI:15636"/>
        <dbReference type="ChEBI" id="CHEBI:18608"/>
        <dbReference type="ChEBI" id="CHEBI:57540"/>
        <dbReference type="ChEBI" id="CHEBI:57945"/>
        <dbReference type="EC" id="1.5.1.54"/>
    </reaction>
</comment>
<keyword evidence="15" id="KW-1185">Reference proteome</keyword>
<keyword evidence="5 11" id="KW-0285">Flavoprotein</keyword>
<comment type="function">
    <text evidence="10">The probable reversibility of the MTHFR reaction in plants suggests that they can metabolize the methyl group of 5,10-methylenetetrahydrofolate to serine, sugars and starch.</text>
</comment>
<dbReference type="Pfam" id="PF21895">
    <property type="entry name" value="MTHFR_C"/>
    <property type="match status" value="1"/>
</dbReference>
<protein>
    <recommendedName>
        <fullName evidence="11">Methylenetetrahydrofolate reductase</fullName>
    </recommendedName>
</protein>
<evidence type="ECO:0000256" key="10">
    <source>
        <dbReference type="ARBA" id="ARBA00053514"/>
    </source>
</evidence>
<reference evidence="15" key="1">
    <citation type="journal article" date="2019" name="Curr. Biol.">
        <title>Genome Sequence of Striga asiatica Provides Insight into the Evolution of Plant Parasitism.</title>
        <authorList>
            <person name="Yoshida S."/>
            <person name="Kim S."/>
            <person name="Wafula E.K."/>
            <person name="Tanskanen J."/>
            <person name="Kim Y.M."/>
            <person name="Honaas L."/>
            <person name="Yang Z."/>
            <person name="Spallek T."/>
            <person name="Conn C.E."/>
            <person name="Ichihashi Y."/>
            <person name="Cheong K."/>
            <person name="Cui S."/>
            <person name="Der J.P."/>
            <person name="Gundlach H."/>
            <person name="Jiao Y."/>
            <person name="Hori C."/>
            <person name="Ishida J.K."/>
            <person name="Kasahara H."/>
            <person name="Kiba T."/>
            <person name="Kim M.S."/>
            <person name="Koo N."/>
            <person name="Laohavisit A."/>
            <person name="Lee Y.H."/>
            <person name="Lumba S."/>
            <person name="McCourt P."/>
            <person name="Mortimer J.C."/>
            <person name="Mutuku J.M."/>
            <person name="Nomura T."/>
            <person name="Sasaki-Sekimoto Y."/>
            <person name="Seto Y."/>
            <person name="Wang Y."/>
            <person name="Wakatake T."/>
            <person name="Sakakibara H."/>
            <person name="Demura T."/>
            <person name="Yamaguchi S."/>
            <person name="Yoneyama K."/>
            <person name="Manabe R.I."/>
            <person name="Nelson D.C."/>
            <person name="Schulman A.H."/>
            <person name="Timko M.P."/>
            <person name="dePamphilis C.W."/>
            <person name="Choi D."/>
            <person name="Shirasu K."/>
        </authorList>
    </citation>
    <scope>NUCLEOTIDE SEQUENCE [LARGE SCALE GENOMIC DNA]</scope>
    <source>
        <strain evidence="15">cv. UVA1</strain>
    </source>
</reference>
<dbReference type="AlphaFoldDB" id="A0A5A7PN54"/>
<feature type="domain" description="MTHFR SAM-binding regulatory" evidence="13">
    <location>
        <begin position="701"/>
        <end position="990"/>
    </location>
</feature>
<dbReference type="FunFam" id="3.20.20.220:FF:000005">
    <property type="entry name" value="Methylenetetrahydrofolate reductase"/>
    <property type="match status" value="1"/>
</dbReference>
<dbReference type="EMBL" id="BKCP01004849">
    <property type="protein sequence ID" value="GER34210.1"/>
    <property type="molecule type" value="Genomic_DNA"/>
</dbReference>
<dbReference type="GO" id="GO:0005829">
    <property type="term" value="C:cytosol"/>
    <property type="evidence" value="ECO:0007669"/>
    <property type="project" value="TreeGrafter"/>
</dbReference>
<dbReference type="GO" id="GO:0035999">
    <property type="term" value="P:tetrahydrofolate interconversion"/>
    <property type="evidence" value="ECO:0007669"/>
    <property type="project" value="UniProtKB-UniPathway"/>
</dbReference>
<organism evidence="14 15">
    <name type="scientific">Striga asiatica</name>
    <name type="common">Asiatic witchweed</name>
    <name type="synonym">Buchnera asiatica</name>
    <dbReference type="NCBI Taxonomy" id="4170"/>
    <lineage>
        <taxon>Eukaryota</taxon>
        <taxon>Viridiplantae</taxon>
        <taxon>Streptophyta</taxon>
        <taxon>Embryophyta</taxon>
        <taxon>Tracheophyta</taxon>
        <taxon>Spermatophyta</taxon>
        <taxon>Magnoliopsida</taxon>
        <taxon>eudicotyledons</taxon>
        <taxon>Gunneridae</taxon>
        <taxon>Pentapetalae</taxon>
        <taxon>asterids</taxon>
        <taxon>lamiids</taxon>
        <taxon>Lamiales</taxon>
        <taxon>Orobanchaceae</taxon>
        <taxon>Buchnereae</taxon>
        <taxon>Striga</taxon>
    </lineage>
</organism>
<evidence type="ECO:0000256" key="11">
    <source>
        <dbReference type="RuleBase" id="RU003862"/>
    </source>
</evidence>
<evidence type="ECO:0000313" key="15">
    <source>
        <dbReference type="Proteomes" id="UP000325081"/>
    </source>
</evidence>
<dbReference type="SUPFAM" id="SSF51730">
    <property type="entry name" value="FAD-linked oxidoreductase"/>
    <property type="match status" value="2"/>
</dbReference>
<dbReference type="Gene3D" id="3.20.20.220">
    <property type="match status" value="2"/>
</dbReference>
<comment type="cofactor">
    <cofactor evidence="1 11">
        <name>FAD</name>
        <dbReference type="ChEBI" id="CHEBI:57692"/>
    </cofactor>
</comment>
<evidence type="ECO:0000256" key="7">
    <source>
        <dbReference type="ARBA" id="ARBA00023002"/>
    </source>
</evidence>
<evidence type="ECO:0000256" key="1">
    <source>
        <dbReference type="ARBA" id="ARBA00001974"/>
    </source>
</evidence>
<feature type="non-terminal residue" evidence="14">
    <location>
        <position position="1"/>
    </location>
</feature>
<proteinExistence type="inferred from homology"/>
<dbReference type="GO" id="GO:0009086">
    <property type="term" value="P:methionine biosynthetic process"/>
    <property type="evidence" value="ECO:0007669"/>
    <property type="project" value="TreeGrafter"/>
</dbReference>
<dbReference type="PANTHER" id="PTHR45754">
    <property type="entry name" value="METHYLENETETRAHYDROFOLATE REDUCTASE"/>
    <property type="match status" value="1"/>
</dbReference>
<keyword evidence="7 11" id="KW-0560">Oxidoreductase</keyword>
<feature type="region of interest" description="Disordered" evidence="12">
    <location>
        <begin position="1"/>
        <end position="75"/>
    </location>
</feature>
<dbReference type="CDD" id="cd00537">
    <property type="entry name" value="MTHFR"/>
    <property type="match status" value="2"/>
</dbReference>
<dbReference type="NCBIfam" id="TIGR00677">
    <property type="entry name" value="fadh2_euk"/>
    <property type="match status" value="2"/>
</dbReference>
<dbReference type="UniPathway" id="UPA00193"/>
<dbReference type="Pfam" id="PF02219">
    <property type="entry name" value="MTHFR"/>
    <property type="match status" value="2"/>
</dbReference>
<accession>A0A5A7PN54</accession>
<gene>
    <name evidence="14" type="ORF">STAS_10409</name>
</gene>
<dbReference type="InterPro" id="IPR029041">
    <property type="entry name" value="FAD-linked_oxidoreductase-like"/>
</dbReference>
<evidence type="ECO:0000259" key="13">
    <source>
        <dbReference type="Pfam" id="PF21895"/>
    </source>
</evidence>
<sequence>SLLYRSPVSSSQIHPAGQPHATSHHRTSAPATVARPHQPPYSSPPTQSPTQSIDTRSRLLPSPPPTHRRLDIPLPPPTLIGLNLLETNAVGCRSEMKVIEKIQEAAAANDGRVVFSFEFFPPKTEDGVDNLFERMERMVAHNPTFCDITWGAGGSTADLTLEIANRMQNMVCVETMMHLTCTNMPVENIDQALTTIKSNGIQNVLALRGDPPRGQDKFVQVEGGFACALDLVKHIRAEYGDYFGITVAGYPEAHPDVIQDGVAPPEAYQNDLAYLKRKVDAGADLIVTQLFFDTDIFLKFVNDCRQIGITCPIVPGILPIKDYQGFLRMTGLCKTKIPPEIMAALEPIKDNGEAVRAYGIHLGTEMCKKIIANGIRTLHLYTLNTEKSALAILMREVIGLNLLETNAVGCRSEMKVIDKIQEAAATNDGRVVFSFEFFPPKTEDGVDNLFERMERMVAHNPTFCDITWGAGGSTADLTLEIANRMQNMVCVETMMHLTCTNMPVEKIDHALTTIKSNGIQNVLALRGDPPHGQDKFVQVEGGFACALDLVKHIRAQYGDYFGITVAGYPEAHPDVIQDGVAPPEAYQSDLAYLKRKVDAGADLIVTQLFYDTDIFLKFVNDCRQIGITCPIIPPEIMAALEPIKDNEEAVRAYGIHLGTEMCKKIIASGIRTLHLYTLNMEKSALAILMNLGLIEESKISRSLPWRRPANVFRVKEDVRPIFWANRPKSYISRTVGWDQYPQGQSIFYRVVSAVFPGYFFDVGDFDVLISLLLLRFMRPRARDKKLREEWAVPLNNVEDIYENFMKFCLGKLKSSPWSDLDGLQPETKIINELLGSINLKGFLSINSQPAVNGAQSDSPSVGWGGPGGYVYQKAYVEFFCSLEKLNALVEKCKNFPYLTYMAVNKQGSWISNLNKTDVNAVTWGVFPAKEIIQPTVVDPESFLVWKDEAFEIWSRGWAKLYPETDPSRKLLEQVESSYYLVSLVDNDYIHGDLFAVFKDI</sequence>
<dbReference type="InterPro" id="IPR053806">
    <property type="entry name" value="MTHFR_C"/>
</dbReference>
<dbReference type="Proteomes" id="UP000325081">
    <property type="component" value="Unassembled WGS sequence"/>
</dbReference>
<dbReference type="InterPro" id="IPR004621">
    <property type="entry name" value="Fadh2_euk"/>
</dbReference>
<keyword evidence="8" id="KW-0520">NAD</keyword>
<name>A0A5A7PN54_STRAF</name>
<keyword evidence="6 11" id="KW-0274">FAD</keyword>
<comment type="subunit">
    <text evidence="4">Homodimer.</text>
</comment>
<feature type="compositionally biased region" description="Pro residues" evidence="12">
    <location>
        <begin position="37"/>
        <end position="47"/>
    </location>
</feature>
<dbReference type="PANTHER" id="PTHR45754:SF3">
    <property type="entry name" value="METHYLENETETRAHYDROFOLATE REDUCTASE (NADPH)"/>
    <property type="match status" value="1"/>
</dbReference>
<dbReference type="InterPro" id="IPR003171">
    <property type="entry name" value="Mehydrof_redctse-like"/>
</dbReference>
<evidence type="ECO:0000313" key="14">
    <source>
        <dbReference type="EMBL" id="GER34210.1"/>
    </source>
</evidence>
<evidence type="ECO:0000256" key="6">
    <source>
        <dbReference type="ARBA" id="ARBA00022827"/>
    </source>
</evidence>
<evidence type="ECO:0000256" key="5">
    <source>
        <dbReference type="ARBA" id="ARBA00022630"/>
    </source>
</evidence>
<evidence type="ECO:0000256" key="2">
    <source>
        <dbReference type="ARBA" id="ARBA00004777"/>
    </source>
</evidence>
<comment type="similarity">
    <text evidence="3 11">Belongs to the methylenetetrahydrofolate reductase family.</text>
</comment>
<evidence type="ECO:0000256" key="9">
    <source>
        <dbReference type="ARBA" id="ARBA00051201"/>
    </source>
</evidence>
<evidence type="ECO:0000256" key="4">
    <source>
        <dbReference type="ARBA" id="ARBA00011738"/>
    </source>
</evidence>
<evidence type="ECO:0000256" key="8">
    <source>
        <dbReference type="ARBA" id="ARBA00023027"/>
    </source>
</evidence>
<comment type="caution">
    <text evidence="14">The sequence shown here is derived from an EMBL/GenBank/DDBJ whole genome shotgun (WGS) entry which is preliminary data.</text>
</comment>
<evidence type="ECO:0000256" key="12">
    <source>
        <dbReference type="SAM" id="MobiDB-lite"/>
    </source>
</evidence>
<dbReference type="GO" id="GO:0106312">
    <property type="term" value="F:methylenetetrahydrofolate reductase (NADH) activity"/>
    <property type="evidence" value="ECO:0007669"/>
    <property type="project" value="UniProtKB-EC"/>
</dbReference>
<dbReference type="OrthoDB" id="16284at2759"/>